<dbReference type="Pfam" id="PF06456">
    <property type="entry name" value="Arfaptin"/>
    <property type="match status" value="1"/>
</dbReference>
<dbReference type="SMART" id="SM01237">
    <property type="entry name" value="ICA69"/>
    <property type="match status" value="1"/>
</dbReference>
<dbReference type="FunCoup" id="A0A7R8UKM4">
    <property type="interactions" value="317"/>
</dbReference>
<dbReference type="PANTHER" id="PTHR10164:SF4">
    <property type="entry name" value="GH23156P"/>
    <property type="match status" value="1"/>
</dbReference>
<dbReference type="GO" id="GO:0019904">
    <property type="term" value="F:protein domain specific binding"/>
    <property type="evidence" value="ECO:0007669"/>
    <property type="project" value="InterPro"/>
</dbReference>
<dbReference type="PANTHER" id="PTHR10164">
    <property type="entry name" value="ISLET CELL AUTOANTIGEN 1"/>
    <property type="match status" value="1"/>
</dbReference>
<evidence type="ECO:0000313" key="3">
    <source>
        <dbReference type="EMBL" id="CAD7082618.1"/>
    </source>
</evidence>
<feature type="region of interest" description="Disordered" evidence="1">
    <location>
        <begin position="406"/>
        <end position="430"/>
    </location>
</feature>
<evidence type="ECO:0000313" key="4">
    <source>
        <dbReference type="Proteomes" id="UP000594454"/>
    </source>
</evidence>
<organism evidence="3 4">
    <name type="scientific">Hermetia illucens</name>
    <name type="common">Black soldier fly</name>
    <dbReference type="NCBI Taxonomy" id="343691"/>
    <lineage>
        <taxon>Eukaryota</taxon>
        <taxon>Metazoa</taxon>
        <taxon>Ecdysozoa</taxon>
        <taxon>Arthropoda</taxon>
        <taxon>Hexapoda</taxon>
        <taxon>Insecta</taxon>
        <taxon>Pterygota</taxon>
        <taxon>Neoptera</taxon>
        <taxon>Endopterygota</taxon>
        <taxon>Diptera</taxon>
        <taxon>Brachycera</taxon>
        <taxon>Stratiomyomorpha</taxon>
        <taxon>Stratiomyidae</taxon>
        <taxon>Hermetiinae</taxon>
        <taxon>Hermetia</taxon>
    </lineage>
</organism>
<dbReference type="OMA" id="RAVADCH"/>
<name>A0A7R8UKM4_HERIL</name>
<feature type="region of interest" description="Disordered" evidence="1">
    <location>
        <begin position="332"/>
        <end position="356"/>
    </location>
</feature>
<dbReference type="PROSITE" id="PS50870">
    <property type="entry name" value="AH"/>
    <property type="match status" value="1"/>
</dbReference>
<keyword evidence="4" id="KW-1185">Reference proteome</keyword>
<dbReference type="InterPro" id="IPR027267">
    <property type="entry name" value="AH/BAR_dom_sf"/>
</dbReference>
<dbReference type="InterPro" id="IPR010504">
    <property type="entry name" value="AH_dom"/>
</dbReference>
<dbReference type="Pfam" id="PF04629">
    <property type="entry name" value="ICA69"/>
    <property type="match status" value="1"/>
</dbReference>
<dbReference type="SUPFAM" id="SSF103657">
    <property type="entry name" value="BAR/IMD domain-like"/>
    <property type="match status" value="1"/>
</dbReference>
<dbReference type="InterPro" id="IPR006723">
    <property type="entry name" value="Islet_autoAg_Ica1_C"/>
</dbReference>
<evidence type="ECO:0000259" key="2">
    <source>
        <dbReference type="PROSITE" id="PS50870"/>
    </source>
</evidence>
<sequence>MLKSEMQHQFWVTKKAFQRRLGTKEDECIVSSDAELDAKIELFKSISESCGHLYRIIDHYQERLCILAQEENALGKFLKETGKNSNTTGKVMQSTGKAISYCGQQRMTIRPSLLRLHHEVETFRGRAIADTHATIVIMEKERTEYRAALSWMKSVSNQLDPDTGRGVDKFRKAQTHVRVAKTKFDRLALDCLQKIDLLAAARCNMFSHTLVAYMAALLHYAIKTSETFKATAKALSASPQYNFCILKDLTQAPVEEVPEERKDVTPLDSDQMLFFLDDYKDDKIETKNAETKPQQQESEAAKQPTLIPALIDISTSEETTSELKATTSLLDKLDNSSDNQNAAPLPPPSTTTNNINNSEKTTLEQLLGLGDDFGDFVSSQSEPLSFMPSQLLLGEEINTIMNAEATKPDLENHSVPENKNDSSDVPKNKNSILDFFNIPSLNKQNTSGASANNNDTNQTKTSSTGGMPKSKDKNGRKDMSAWFHLFAELDPLANPDAMARKIDGGKDNSQAA</sequence>
<feature type="compositionally biased region" description="Polar residues" evidence="1">
    <location>
        <begin position="443"/>
        <end position="465"/>
    </location>
</feature>
<dbReference type="Proteomes" id="UP000594454">
    <property type="component" value="Chromosome 2"/>
</dbReference>
<evidence type="ECO:0000256" key="1">
    <source>
        <dbReference type="SAM" id="MobiDB-lite"/>
    </source>
</evidence>
<gene>
    <name evidence="3" type="ORF">HERILL_LOCUS5637</name>
</gene>
<feature type="domain" description="AH" evidence="2">
    <location>
        <begin position="31"/>
        <end position="233"/>
    </location>
</feature>
<dbReference type="EMBL" id="LR899010">
    <property type="protein sequence ID" value="CAD7082618.1"/>
    <property type="molecule type" value="Genomic_DNA"/>
</dbReference>
<proteinExistence type="predicted"/>
<dbReference type="InParanoid" id="A0A7R8UKM4"/>
<dbReference type="GO" id="GO:0005794">
    <property type="term" value="C:Golgi apparatus"/>
    <property type="evidence" value="ECO:0007669"/>
    <property type="project" value="TreeGrafter"/>
</dbReference>
<dbReference type="InterPro" id="IPR024114">
    <property type="entry name" value="Islet_autoAg_Ica1/Ica1-like"/>
</dbReference>
<dbReference type="SMART" id="SM01015">
    <property type="entry name" value="Arfaptin"/>
    <property type="match status" value="1"/>
</dbReference>
<dbReference type="FunFam" id="1.20.1270.60:FF:000068">
    <property type="entry name" value="Islet cell autoantigen"/>
    <property type="match status" value="1"/>
</dbReference>
<accession>A0A7R8UKM4</accession>
<protein>
    <recommendedName>
        <fullName evidence="2">AH domain-containing protein</fullName>
    </recommendedName>
</protein>
<dbReference type="GO" id="GO:0051049">
    <property type="term" value="P:regulation of transport"/>
    <property type="evidence" value="ECO:0007669"/>
    <property type="project" value="TreeGrafter"/>
</dbReference>
<reference evidence="3 4" key="1">
    <citation type="submission" date="2020-11" db="EMBL/GenBank/DDBJ databases">
        <authorList>
            <person name="Wallbank WR R."/>
            <person name="Pardo Diaz C."/>
            <person name="Kozak K."/>
            <person name="Martin S."/>
            <person name="Jiggins C."/>
            <person name="Moest M."/>
            <person name="Warren A I."/>
            <person name="Generalovic N T."/>
            <person name="Byers J.R.P. K."/>
            <person name="Montejo-Kovacevich G."/>
            <person name="Yen C E."/>
        </authorList>
    </citation>
    <scope>NUCLEOTIDE SEQUENCE [LARGE SCALE GENOMIC DNA]</scope>
</reference>
<feature type="region of interest" description="Disordered" evidence="1">
    <location>
        <begin position="288"/>
        <end position="307"/>
    </location>
</feature>
<dbReference type="AlphaFoldDB" id="A0A7R8UKM4"/>
<dbReference type="OrthoDB" id="2126778at2759"/>
<feature type="region of interest" description="Disordered" evidence="1">
    <location>
        <begin position="443"/>
        <end position="476"/>
    </location>
</feature>
<feature type="compositionally biased region" description="Basic and acidic residues" evidence="1">
    <location>
        <begin position="406"/>
        <end position="427"/>
    </location>
</feature>
<dbReference type="Gene3D" id="1.20.1270.60">
    <property type="entry name" value="Arfaptin homology (AH) domain/BAR domain"/>
    <property type="match status" value="1"/>
</dbReference>